<dbReference type="SUPFAM" id="SSF52540">
    <property type="entry name" value="P-loop containing nucleoside triphosphate hydrolases"/>
    <property type="match status" value="1"/>
</dbReference>
<evidence type="ECO:0000313" key="2">
    <source>
        <dbReference type="EMBL" id="MCI16346.1"/>
    </source>
</evidence>
<dbReference type="InterPro" id="IPR027417">
    <property type="entry name" value="P-loop_NTPase"/>
</dbReference>
<keyword evidence="3" id="KW-1185">Reference proteome</keyword>
<dbReference type="GO" id="GO:0006952">
    <property type="term" value="P:defense response"/>
    <property type="evidence" value="ECO:0007669"/>
    <property type="project" value="UniProtKB-KW"/>
</dbReference>
<dbReference type="Gene3D" id="3.40.50.300">
    <property type="entry name" value="P-loop containing nucleotide triphosphate hydrolases"/>
    <property type="match status" value="1"/>
</dbReference>
<sequence>MFRRDIGNRLKDITRRLDDIVESKNKFLLREIVTVRENSIEVAEWHQTSSVIAQPKVYGRENDKEKIVEFLLTQAMHCEFLSVCPIVGLGGVGKTTL</sequence>
<name>A0A392PYE4_9FABA</name>
<reference evidence="2 3" key="1">
    <citation type="journal article" date="2018" name="Front. Plant Sci.">
        <title>Red Clover (Trifolium pratense) and Zigzag Clover (T. medium) - A Picture of Genomic Similarities and Differences.</title>
        <authorList>
            <person name="Dluhosova J."/>
            <person name="Istvanek J."/>
            <person name="Nedelnik J."/>
            <person name="Repkova J."/>
        </authorList>
    </citation>
    <scope>NUCLEOTIDE SEQUENCE [LARGE SCALE GENOMIC DNA]</scope>
    <source>
        <strain evidence="3">cv. 10/8</strain>
        <tissue evidence="2">Leaf</tissue>
    </source>
</reference>
<protein>
    <submittedName>
        <fullName evidence="2">NBS-LRR resistance protein</fullName>
    </submittedName>
</protein>
<dbReference type="AlphaFoldDB" id="A0A392PYE4"/>
<proteinExistence type="predicted"/>
<dbReference type="Proteomes" id="UP000265520">
    <property type="component" value="Unassembled WGS sequence"/>
</dbReference>
<evidence type="ECO:0000256" key="1">
    <source>
        <dbReference type="ARBA" id="ARBA00022821"/>
    </source>
</evidence>
<dbReference type="PANTHER" id="PTHR36766">
    <property type="entry name" value="PLANT BROAD-SPECTRUM MILDEW RESISTANCE PROTEIN RPW8"/>
    <property type="match status" value="1"/>
</dbReference>
<organism evidence="2 3">
    <name type="scientific">Trifolium medium</name>
    <dbReference type="NCBI Taxonomy" id="97028"/>
    <lineage>
        <taxon>Eukaryota</taxon>
        <taxon>Viridiplantae</taxon>
        <taxon>Streptophyta</taxon>
        <taxon>Embryophyta</taxon>
        <taxon>Tracheophyta</taxon>
        <taxon>Spermatophyta</taxon>
        <taxon>Magnoliopsida</taxon>
        <taxon>eudicotyledons</taxon>
        <taxon>Gunneridae</taxon>
        <taxon>Pentapetalae</taxon>
        <taxon>rosids</taxon>
        <taxon>fabids</taxon>
        <taxon>Fabales</taxon>
        <taxon>Fabaceae</taxon>
        <taxon>Papilionoideae</taxon>
        <taxon>50 kb inversion clade</taxon>
        <taxon>NPAAA clade</taxon>
        <taxon>Hologalegina</taxon>
        <taxon>IRL clade</taxon>
        <taxon>Trifolieae</taxon>
        <taxon>Trifolium</taxon>
    </lineage>
</organism>
<accession>A0A392PYE4</accession>
<comment type="caution">
    <text evidence="2">The sequence shown here is derived from an EMBL/GenBank/DDBJ whole genome shotgun (WGS) entry which is preliminary data.</text>
</comment>
<dbReference type="EMBL" id="LXQA010100444">
    <property type="protein sequence ID" value="MCI16346.1"/>
    <property type="molecule type" value="Genomic_DNA"/>
</dbReference>
<dbReference type="PANTHER" id="PTHR36766:SF42">
    <property type="entry name" value="NB-ARC DOMAIN DISEASE RESISTANCE PROTEIN"/>
    <property type="match status" value="1"/>
</dbReference>
<feature type="non-terminal residue" evidence="2">
    <location>
        <position position="97"/>
    </location>
</feature>
<keyword evidence="1" id="KW-0611">Plant defense</keyword>
<evidence type="ECO:0000313" key="3">
    <source>
        <dbReference type="Proteomes" id="UP000265520"/>
    </source>
</evidence>